<feature type="compositionally biased region" description="Low complexity" evidence="2">
    <location>
        <begin position="224"/>
        <end position="233"/>
    </location>
</feature>
<dbReference type="OMA" id="QAHESRM"/>
<feature type="compositionally biased region" description="Low complexity" evidence="2">
    <location>
        <begin position="146"/>
        <end position="158"/>
    </location>
</feature>
<dbReference type="OrthoDB" id="5424692at2759"/>
<evidence type="ECO:0008006" key="5">
    <source>
        <dbReference type="Google" id="ProtNLM"/>
    </source>
</evidence>
<accession>A0A7U2HZZ2</accession>
<evidence type="ECO:0000256" key="1">
    <source>
        <dbReference type="SAM" id="Coils"/>
    </source>
</evidence>
<feature type="coiled-coil region" evidence="1">
    <location>
        <begin position="470"/>
        <end position="504"/>
    </location>
</feature>
<feature type="compositionally biased region" description="Basic and acidic residues" evidence="2">
    <location>
        <begin position="1"/>
        <end position="18"/>
    </location>
</feature>
<dbReference type="VEuPathDB" id="FungiDB:JI435_017670"/>
<feature type="compositionally biased region" description="Basic residues" evidence="2">
    <location>
        <begin position="69"/>
        <end position="84"/>
    </location>
</feature>
<feature type="compositionally biased region" description="Basic and acidic residues" evidence="2">
    <location>
        <begin position="105"/>
        <end position="123"/>
    </location>
</feature>
<keyword evidence="1" id="KW-0175">Coiled coil</keyword>
<dbReference type="Proteomes" id="UP000663193">
    <property type="component" value="Chromosome 6"/>
</dbReference>
<reference evidence="4" key="1">
    <citation type="journal article" date="2021" name="BMC Genomics">
        <title>Chromosome-level genome assembly and manually-curated proteome of model necrotroph Parastagonospora nodorum Sn15 reveals a genome-wide trove of candidate effector homologs, and redundancy of virulence-related functions within an accessory chromosome.</title>
        <authorList>
            <person name="Bertazzoni S."/>
            <person name="Jones D.A.B."/>
            <person name="Phan H.T."/>
            <person name="Tan K.-C."/>
            <person name="Hane J.K."/>
        </authorList>
    </citation>
    <scope>NUCLEOTIDE SEQUENCE [LARGE SCALE GENOMIC DNA]</scope>
    <source>
        <strain evidence="4">SN15 / ATCC MYA-4574 / FGSC 10173)</strain>
    </source>
</reference>
<keyword evidence="4" id="KW-1185">Reference proteome</keyword>
<name>A0A7U2HZZ2_PHANO</name>
<organism evidence="3 4">
    <name type="scientific">Phaeosphaeria nodorum (strain SN15 / ATCC MYA-4574 / FGSC 10173)</name>
    <name type="common">Glume blotch fungus</name>
    <name type="synonym">Parastagonospora nodorum</name>
    <dbReference type="NCBI Taxonomy" id="321614"/>
    <lineage>
        <taxon>Eukaryota</taxon>
        <taxon>Fungi</taxon>
        <taxon>Dikarya</taxon>
        <taxon>Ascomycota</taxon>
        <taxon>Pezizomycotina</taxon>
        <taxon>Dothideomycetes</taxon>
        <taxon>Pleosporomycetidae</taxon>
        <taxon>Pleosporales</taxon>
        <taxon>Pleosporineae</taxon>
        <taxon>Phaeosphaeriaceae</taxon>
        <taxon>Parastagonospora</taxon>
    </lineage>
</organism>
<dbReference type="AlphaFoldDB" id="A0A7U2HZZ2"/>
<proteinExistence type="predicted"/>
<feature type="compositionally biased region" description="Gly residues" evidence="2">
    <location>
        <begin position="394"/>
        <end position="406"/>
    </location>
</feature>
<evidence type="ECO:0000256" key="2">
    <source>
        <dbReference type="SAM" id="MobiDB-lite"/>
    </source>
</evidence>
<gene>
    <name evidence="3" type="ORF">JI435_017670</name>
</gene>
<dbReference type="EMBL" id="CP069028">
    <property type="protein sequence ID" value="QRC96883.1"/>
    <property type="molecule type" value="Genomic_DNA"/>
</dbReference>
<protein>
    <recommendedName>
        <fullName evidence="5">Serine/arginine repetitive matrix protein 1</fullName>
    </recommendedName>
</protein>
<sequence>MDRDRERDRDRDRRDDRFSNTYRPRSPRPRSPPRGDTYRAGRSPPPRRGSPLRRGLASADTYTPGGRSSRPRSRSPAFRRRSRSPRRDDNWRARPRSPPRRNFSPRRDDFRGDRARSPRRDAYDSYTRSPRPRERSPPPREREASPARSRGVRSPVRPSRYDEPRSRVNSPPRRYSPARDTRDYRRRSPSPRRDRPEPFAADTWRRRSPSPAKPTYASNDASGRESAATSRRSSPPPIHPSRAALVDDRPARDAASAPRSPFREREMVDRSRDFTRERERERSPPRRRDSPPTGPRGDRDFAPPTGPSASSYRNGDNNNFSRAPPTGPSSRSYPSPAISPPAGPASSTAQQPPTFPRGSNPALAAPTRPRGGGRGGFAYDSPRDFSGPPSRRGSWGGGPRGGGFYGSGAPSGPRGSVSGPSNFAPPFRGSSNSTATTYPRTMRFRDHLSDLPKEVPGGQKAPEVYDKSRLLKLEEDAKRLREMIDKKEDEKRRKLREWDSLERDAGTAQLKVDLAESSLRELEGEGDMSSAF</sequence>
<evidence type="ECO:0000313" key="3">
    <source>
        <dbReference type="EMBL" id="QRC96883.1"/>
    </source>
</evidence>
<feature type="compositionally biased region" description="Polar residues" evidence="2">
    <location>
        <begin position="429"/>
        <end position="438"/>
    </location>
</feature>
<evidence type="ECO:0000313" key="4">
    <source>
        <dbReference type="Proteomes" id="UP000663193"/>
    </source>
</evidence>
<feature type="region of interest" description="Disordered" evidence="2">
    <location>
        <begin position="1"/>
        <end position="438"/>
    </location>
</feature>
<feature type="compositionally biased region" description="Basic and acidic residues" evidence="2">
    <location>
        <begin position="261"/>
        <end position="301"/>
    </location>
</feature>
<feature type="compositionally biased region" description="Basic and acidic residues" evidence="2">
    <location>
        <begin position="131"/>
        <end position="145"/>
    </location>
</feature>
<feature type="compositionally biased region" description="Polar residues" evidence="2">
    <location>
        <begin position="307"/>
        <end position="321"/>
    </location>
</feature>
<feature type="compositionally biased region" description="Low complexity" evidence="2">
    <location>
        <begin position="407"/>
        <end position="421"/>
    </location>
</feature>